<gene>
    <name evidence="4" type="ORF">KP509_29G054300</name>
</gene>
<dbReference type="SUPFAM" id="SSF52266">
    <property type="entry name" value="SGNH hydrolase"/>
    <property type="match status" value="1"/>
</dbReference>
<dbReference type="Pfam" id="PF00657">
    <property type="entry name" value="Lipase_GDSL"/>
    <property type="match status" value="1"/>
</dbReference>
<dbReference type="Proteomes" id="UP000825935">
    <property type="component" value="Chromosome 29"/>
</dbReference>
<protein>
    <submittedName>
        <fullName evidence="4">Uncharacterized protein</fullName>
    </submittedName>
</protein>
<dbReference type="PANTHER" id="PTHR22835:SF659">
    <property type="entry name" value="GDSL LIPASE_ACYLHYDROLASE, PUTATIVE (AFU_ORTHOLOGUE AFUA_2G00510)-RELATED"/>
    <property type="match status" value="1"/>
</dbReference>
<evidence type="ECO:0000313" key="5">
    <source>
        <dbReference type="Proteomes" id="UP000825935"/>
    </source>
</evidence>
<dbReference type="EMBL" id="CM035434">
    <property type="protein sequence ID" value="KAH7292172.1"/>
    <property type="molecule type" value="Genomic_DNA"/>
</dbReference>
<evidence type="ECO:0000256" key="3">
    <source>
        <dbReference type="ARBA" id="ARBA00022801"/>
    </source>
</evidence>
<name>A0A8T2R6Z6_CERRI</name>
<accession>A0A8T2R6Z6</accession>
<keyword evidence="2" id="KW-0732">Signal</keyword>
<dbReference type="InterPro" id="IPR036514">
    <property type="entry name" value="SGNH_hydro_sf"/>
</dbReference>
<dbReference type="Gene3D" id="3.40.50.1110">
    <property type="entry name" value="SGNH hydrolase"/>
    <property type="match status" value="1"/>
</dbReference>
<dbReference type="AlphaFoldDB" id="A0A8T2R6Z6"/>
<dbReference type="PANTHER" id="PTHR22835">
    <property type="entry name" value="ZINC FINGER FYVE DOMAIN CONTAINING PROTEIN"/>
    <property type="match status" value="1"/>
</dbReference>
<dbReference type="GO" id="GO:0016788">
    <property type="term" value="F:hydrolase activity, acting on ester bonds"/>
    <property type="evidence" value="ECO:0007669"/>
    <property type="project" value="InterPro"/>
</dbReference>
<dbReference type="CDD" id="cd01837">
    <property type="entry name" value="SGNH_plant_lipase_like"/>
    <property type="match status" value="1"/>
</dbReference>
<evidence type="ECO:0000256" key="2">
    <source>
        <dbReference type="ARBA" id="ARBA00022729"/>
    </source>
</evidence>
<keyword evidence="5" id="KW-1185">Reference proteome</keyword>
<reference evidence="4" key="1">
    <citation type="submission" date="2021-08" db="EMBL/GenBank/DDBJ databases">
        <title>WGS assembly of Ceratopteris richardii.</title>
        <authorList>
            <person name="Marchant D.B."/>
            <person name="Chen G."/>
            <person name="Jenkins J."/>
            <person name="Shu S."/>
            <person name="Leebens-Mack J."/>
            <person name="Grimwood J."/>
            <person name="Schmutz J."/>
            <person name="Soltis P."/>
            <person name="Soltis D."/>
            <person name="Chen Z.-H."/>
        </authorList>
    </citation>
    <scope>NUCLEOTIDE SEQUENCE</scope>
    <source>
        <strain evidence="4">Whitten #5841</strain>
        <tissue evidence="4">Leaf</tissue>
    </source>
</reference>
<comment type="caution">
    <text evidence="4">The sequence shown here is derived from an EMBL/GenBank/DDBJ whole genome shotgun (WGS) entry which is preliminary data.</text>
</comment>
<dbReference type="OrthoDB" id="1894057at2759"/>
<proteinExistence type="inferred from homology"/>
<evidence type="ECO:0000256" key="1">
    <source>
        <dbReference type="ARBA" id="ARBA00008668"/>
    </source>
</evidence>
<comment type="similarity">
    <text evidence="1">Belongs to the 'GDSL' lipolytic enzyme family.</text>
</comment>
<keyword evidence="3" id="KW-0378">Hydrolase</keyword>
<dbReference type="InterPro" id="IPR035669">
    <property type="entry name" value="SGNH_plant_lipase-like"/>
</dbReference>
<sequence>MCELQLQPLSQFLKHLFMDNAFIVLHLLFCLLSAQAVSNVSFALSVPLSLPDSASPSLYVFGASMVDNGENAVAMPLRQYADFEPYGSDYFGKPTGRWSNGRNFMDFITQGLGIGLLSPYLQSIGSDFTYGVNFASSGSTARNTTASGSDSGGLFCLLVQIEQFRKFQDLVVSRQKSKLRKQRMRQHFANSIYFIETAHNDYVSVAFHSEDFDAVSFTETVIAAIRDALQALYDSGARTFIVMNLTPLGCDPGTATNEYRNENRDEYGCKLDYLELAIMHNERLVELLNEFNANYSSAQWIIFDAYSIMLDAYHNPSNYGVKYPFQACCGYGGGKYNCNSDVICGQSVKFANGTYAVAKKCQDPSLHIIWDITHPTESFSEYLARGVLDGTYLSPSINLREKFSISMSGAKQ</sequence>
<dbReference type="InterPro" id="IPR001087">
    <property type="entry name" value="GDSL"/>
</dbReference>
<evidence type="ECO:0000313" key="4">
    <source>
        <dbReference type="EMBL" id="KAH7292172.1"/>
    </source>
</evidence>
<organism evidence="4 5">
    <name type="scientific">Ceratopteris richardii</name>
    <name type="common">Triangle waterfern</name>
    <dbReference type="NCBI Taxonomy" id="49495"/>
    <lineage>
        <taxon>Eukaryota</taxon>
        <taxon>Viridiplantae</taxon>
        <taxon>Streptophyta</taxon>
        <taxon>Embryophyta</taxon>
        <taxon>Tracheophyta</taxon>
        <taxon>Polypodiopsida</taxon>
        <taxon>Polypodiidae</taxon>
        <taxon>Polypodiales</taxon>
        <taxon>Pteridineae</taxon>
        <taxon>Pteridaceae</taxon>
        <taxon>Parkerioideae</taxon>
        <taxon>Ceratopteris</taxon>
    </lineage>
</organism>